<evidence type="ECO:0000313" key="1">
    <source>
        <dbReference type="EMBL" id="RKE95938.1"/>
    </source>
</evidence>
<proteinExistence type="predicted"/>
<sequence>MADEDGEKGDYEVQRVRESAISGASELFEADRKKRFLNIERNRAFLSRPRFGFGKLVLLTNVKPATLRTWLTRKQLSLDADQNHSESKWRLFSYRDAVRIASLASISSDVRVSVTDATEILELLIRDIEQILENNDPDDDRQTGDLECFFAWKEDEEWRAERGWNTRRGMMGPEFLPATALFFQPHMIFKQVFADGHHMDDEHE</sequence>
<dbReference type="RefSeq" id="WP_147419668.1">
    <property type="nucleotide sequence ID" value="NZ_RAQK01000001.1"/>
</dbReference>
<dbReference type="EMBL" id="RAQK01000001">
    <property type="protein sequence ID" value="RKE95938.1"/>
    <property type="molecule type" value="Genomic_DNA"/>
</dbReference>
<dbReference type="AlphaFoldDB" id="A0A420DP38"/>
<comment type="caution">
    <text evidence="1">The sequence shown here is derived from an EMBL/GenBank/DDBJ whole genome shotgun (WGS) entry which is preliminary data.</text>
</comment>
<evidence type="ECO:0000313" key="2">
    <source>
        <dbReference type="Proteomes" id="UP000284407"/>
    </source>
</evidence>
<protein>
    <submittedName>
        <fullName evidence="1">Uncharacterized protein</fullName>
    </submittedName>
</protein>
<reference evidence="1 2" key="1">
    <citation type="submission" date="2018-09" db="EMBL/GenBank/DDBJ databases">
        <title>Genomic Encyclopedia of Archaeal and Bacterial Type Strains, Phase II (KMG-II): from individual species to whole genera.</title>
        <authorList>
            <person name="Goeker M."/>
        </authorList>
    </citation>
    <scope>NUCLEOTIDE SEQUENCE [LARGE SCALE GENOMIC DNA]</scope>
    <source>
        <strain evidence="1 2">DSM 11458</strain>
    </source>
</reference>
<accession>A0A420DP38</accession>
<name>A0A420DP38_9RHOB</name>
<organism evidence="1 2">
    <name type="scientific">Sulfitobacter guttiformis</name>
    <dbReference type="NCBI Taxonomy" id="74349"/>
    <lineage>
        <taxon>Bacteria</taxon>
        <taxon>Pseudomonadati</taxon>
        <taxon>Pseudomonadota</taxon>
        <taxon>Alphaproteobacteria</taxon>
        <taxon>Rhodobacterales</taxon>
        <taxon>Roseobacteraceae</taxon>
        <taxon>Sulfitobacter</taxon>
    </lineage>
</organism>
<dbReference type="Proteomes" id="UP000284407">
    <property type="component" value="Unassembled WGS sequence"/>
</dbReference>
<keyword evidence="2" id="KW-1185">Reference proteome</keyword>
<gene>
    <name evidence="1" type="ORF">C8N30_0485</name>
</gene>